<dbReference type="InterPro" id="IPR002711">
    <property type="entry name" value="HNH"/>
</dbReference>
<accession>Q67M53</accession>
<dbReference type="GO" id="GO:0004519">
    <property type="term" value="F:endonuclease activity"/>
    <property type="evidence" value="ECO:0007669"/>
    <property type="project" value="InterPro"/>
</dbReference>
<dbReference type="EMBL" id="AP006840">
    <property type="protein sequence ID" value="BAD41242.1"/>
    <property type="molecule type" value="Genomic_DNA"/>
</dbReference>
<dbReference type="Proteomes" id="UP000000417">
    <property type="component" value="Chromosome"/>
</dbReference>
<feature type="domain" description="HNH" evidence="1">
    <location>
        <begin position="184"/>
        <end position="241"/>
    </location>
</feature>
<dbReference type="Pfam" id="PF01844">
    <property type="entry name" value="HNH"/>
    <property type="match status" value="1"/>
</dbReference>
<dbReference type="KEGG" id="sth:STH2257"/>
<organism evidence="2 3">
    <name type="scientific">Symbiobacterium thermophilum (strain DSM 24528 / JCM 14929 / IAM 14863 / T)</name>
    <dbReference type="NCBI Taxonomy" id="292459"/>
    <lineage>
        <taxon>Bacteria</taxon>
        <taxon>Bacillati</taxon>
        <taxon>Bacillota</taxon>
        <taxon>Clostridia</taxon>
        <taxon>Eubacteriales</taxon>
        <taxon>Symbiobacteriaceae</taxon>
        <taxon>Symbiobacterium</taxon>
    </lineage>
</organism>
<dbReference type="InterPro" id="IPR003615">
    <property type="entry name" value="HNH_nuc"/>
</dbReference>
<dbReference type="eggNOG" id="COG3183">
    <property type="taxonomic scope" value="Bacteria"/>
</dbReference>
<keyword evidence="3" id="KW-1185">Reference proteome</keyword>
<protein>
    <submittedName>
        <fullName evidence="2">Conserved domain protein</fullName>
    </submittedName>
</protein>
<dbReference type="GO" id="GO:0008270">
    <property type="term" value="F:zinc ion binding"/>
    <property type="evidence" value="ECO:0007669"/>
    <property type="project" value="InterPro"/>
</dbReference>
<dbReference type="CDD" id="cd00085">
    <property type="entry name" value="HNHc"/>
    <property type="match status" value="1"/>
</dbReference>
<proteinExistence type="predicted"/>
<dbReference type="HOGENOM" id="CLU_1030259_0_0_9"/>
<reference evidence="2 3" key="1">
    <citation type="journal article" date="2004" name="Nucleic Acids Res.">
        <title>Genome sequence of Symbiobacterium thermophilum, an uncultivable bacterium that depends on microbial commensalism.</title>
        <authorList>
            <person name="Ueda K."/>
            <person name="Yamashita A."/>
            <person name="Ishikawa J."/>
            <person name="Shimada M."/>
            <person name="Watsuji T."/>
            <person name="Morimura K."/>
            <person name="Ikeda H."/>
            <person name="Hattori M."/>
            <person name="Beppu T."/>
        </authorList>
    </citation>
    <scope>NUCLEOTIDE SEQUENCE [LARGE SCALE GENOMIC DNA]</scope>
    <source>
        <strain evidence="3">T / IAM 14863</strain>
    </source>
</reference>
<dbReference type="AlphaFoldDB" id="Q67M53"/>
<dbReference type="GO" id="GO:0003676">
    <property type="term" value="F:nucleic acid binding"/>
    <property type="evidence" value="ECO:0007669"/>
    <property type="project" value="InterPro"/>
</dbReference>
<gene>
    <name evidence="2" type="ordered locus">STH2257</name>
</gene>
<name>Q67M53_SYMTH</name>
<evidence type="ECO:0000313" key="2">
    <source>
        <dbReference type="EMBL" id="BAD41242.1"/>
    </source>
</evidence>
<evidence type="ECO:0000259" key="1">
    <source>
        <dbReference type="Pfam" id="PF01844"/>
    </source>
</evidence>
<evidence type="ECO:0000313" key="3">
    <source>
        <dbReference type="Proteomes" id="UP000000417"/>
    </source>
</evidence>
<dbReference type="STRING" id="292459.STH2257"/>
<sequence>MHWLGVRLVEAAKEGHTVYYHELSKPLQLTNYRLLSEPLGELSELAMDNGFPPISAVVINVTDQLPGAGFFKLVGRKLRGYEIPEQEWQPFFAEMLAEVFAWDDWDDFLEVLDETYGSDLPATRAAGTGRTAHPDLARTVEQDLQAEEIEEGRIEGGVVEYYGRRYERDPENRRRAIEIHGLNCVVCGFNFEEVYGPRGRDFIEVHHVKPLKAFEGVAQVVDPKVDLVPICANCHRMIHRRHDSVLTPDQLRRIVEEQRATRSPGHRPMR</sequence>